<dbReference type="InterPro" id="IPR020807">
    <property type="entry name" value="PKS_DH"/>
</dbReference>
<dbReference type="CDD" id="cd02440">
    <property type="entry name" value="AdoMet_MTases"/>
    <property type="match status" value="1"/>
</dbReference>
<feature type="region of interest" description="N-terminal hotdog fold" evidence="6">
    <location>
        <begin position="942"/>
        <end position="1066"/>
    </location>
</feature>
<keyword evidence="12" id="KW-1185">Reference proteome</keyword>
<dbReference type="InterPro" id="IPR049551">
    <property type="entry name" value="PKS_DH_C"/>
</dbReference>
<dbReference type="Gene3D" id="3.10.129.120">
    <property type="match status" value="1"/>
</dbReference>
<accession>A0A372EMW1</accession>
<protein>
    <submittedName>
        <fullName evidence="11">SDR family NAD(P)-dependent oxidoreductase</fullName>
    </submittedName>
</protein>
<dbReference type="GO" id="GO:0006633">
    <property type="term" value="P:fatty acid biosynthetic process"/>
    <property type="evidence" value="ECO:0007669"/>
    <property type="project" value="InterPro"/>
</dbReference>
<dbReference type="Gene3D" id="3.40.50.150">
    <property type="entry name" value="Vaccinia Virus protein VP39"/>
    <property type="match status" value="1"/>
</dbReference>
<evidence type="ECO:0000256" key="6">
    <source>
        <dbReference type="PROSITE-ProRule" id="PRU01363"/>
    </source>
</evidence>
<dbReference type="CDD" id="cd08955">
    <property type="entry name" value="KR_2_FAS_SDR_x"/>
    <property type="match status" value="1"/>
</dbReference>
<dbReference type="InterPro" id="IPR029063">
    <property type="entry name" value="SAM-dependent_MTases_sf"/>
</dbReference>
<dbReference type="Gene3D" id="3.40.50.720">
    <property type="entry name" value="NAD(P)-binding Rossmann-like Domain"/>
    <property type="match status" value="1"/>
</dbReference>
<dbReference type="InterPro" id="IPR057326">
    <property type="entry name" value="KR_dom"/>
</dbReference>
<organism evidence="11 12">
    <name type="scientific">Hydrogenophaga borbori</name>
    <dbReference type="NCBI Taxonomy" id="2294117"/>
    <lineage>
        <taxon>Bacteria</taxon>
        <taxon>Pseudomonadati</taxon>
        <taxon>Pseudomonadota</taxon>
        <taxon>Betaproteobacteria</taxon>
        <taxon>Burkholderiales</taxon>
        <taxon>Comamonadaceae</taxon>
        <taxon>Hydrogenophaga</taxon>
    </lineage>
</organism>
<dbReference type="InterPro" id="IPR006162">
    <property type="entry name" value="Ppantetheine_attach_site"/>
</dbReference>
<dbReference type="Pfam" id="PF00698">
    <property type="entry name" value="Acyl_transf_1"/>
    <property type="match status" value="1"/>
</dbReference>
<dbReference type="Proteomes" id="UP000261931">
    <property type="component" value="Unassembled WGS sequence"/>
</dbReference>
<dbReference type="Gene3D" id="1.10.1200.10">
    <property type="entry name" value="ACP-like"/>
    <property type="match status" value="1"/>
</dbReference>
<feature type="active site" description="Proton donor; for dehydratase activity" evidence="6">
    <location>
        <position position="1140"/>
    </location>
</feature>
<dbReference type="Pfam" id="PF16197">
    <property type="entry name" value="KAsynt_C_assoc"/>
    <property type="match status" value="1"/>
</dbReference>
<dbReference type="InterPro" id="IPR020841">
    <property type="entry name" value="PKS_Beta-ketoAc_synthase_dom"/>
</dbReference>
<keyword evidence="4" id="KW-0511">Multifunctional enzyme</keyword>
<dbReference type="InterPro" id="IPR013217">
    <property type="entry name" value="Methyltransf_12"/>
</dbReference>
<feature type="region of interest" description="C-terminal hotdog fold" evidence="6">
    <location>
        <begin position="1080"/>
        <end position="1230"/>
    </location>
</feature>
<dbReference type="InterPro" id="IPR018201">
    <property type="entry name" value="Ketoacyl_synth_AS"/>
</dbReference>
<dbReference type="Pfam" id="PF00109">
    <property type="entry name" value="ketoacyl-synt"/>
    <property type="match status" value="1"/>
</dbReference>
<dbReference type="InterPro" id="IPR016036">
    <property type="entry name" value="Malonyl_transacylase_ACP-bd"/>
</dbReference>
<dbReference type="PROSITE" id="PS00012">
    <property type="entry name" value="PHOSPHOPANTETHEINE"/>
    <property type="match status" value="1"/>
</dbReference>
<dbReference type="GO" id="GO:0004312">
    <property type="term" value="F:fatty acid synthase activity"/>
    <property type="evidence" value="ECO:0007669"/>
    <property type="project" value="TreeGrafter"/>
</dbReference>
<feature type="domain" description="Carrier" evidence="8">
    <location>
        <begin position="2122"/>
        <end position="2197"/>
    </location>
</feature>
<dbReference type="FunFam" id="3.40.366.10:FF:000002">
    <property type="entry name" value="Probable polyketide synthase 2"/>
    <property type="match status" value="1"/>
</dbReference>
<dbReference type="PROSITE" id="PS00606">
    <property type="entry name" value="KS3_1"/>
    <property type="match status" value="1"/>
</dbReference>
<evidence type="ECO:0000256" key="1">
    <source>
        <dbReference type="ARBA" id="ARBA00022450"/>
    </source>
</evidence>
<dbReference type="FunFam" id="3.40.47.10:FF:000019">
    <property type="entry name" value="Polyketide synthase type I"/>
    <property type="match status" value="1"/>
</dbReference>
<dbReference type="Pfam" id="PF14765">
    <property type="entry name" value="PS-DH"/>
    <property type="match status" value="1"/>
</dbReference>
<comment type="caution">
    <text evidence="11">The sequence shown here is derived from an EMBL/GenBank/DDBJ whole genome shotgun (WGS) entry which is preliminary data.</text>
</comment>
<dbReference type="SMART" id="SM00826">
    <property type="entry name" value="PKS_DH"/>
    <property type="match status" value="1"/>
</dbReference>
<keyword evidence="1" id="KW-0596">Phosphopantetheine</keyword>
<dbReference type="Pfam" id="PF08659">
    <property type="entry name" value="KR"/>
    <property type="match status" value="1"/>
</dbReference>
<feature type="domain" description="PKS/mFAS DH" evidence="10">
    <location>
        <begin position="942"/>
        <end position="1230"/>
    </location>
</feature>
<dbReference type="RefSeq" id="WP_116957742.1">
    <property type="nucleotide sequence ID" value="NZ_QVLS01000002.1"/>
</dbReference>
<evidence type="ECO:0000256" key="4">
    <source>
        <dbReference type="ARBA" id="ARBA00023268"/>
    </source>
</evidence>
<evidence type="ECO:0000256" key="7">
    <source>
        <dbReference type="SAM" id="MobiDB-lite"/>
    </source>
</evidence>
<dbReference type="InterPro" id="IPR049900">
    <property type="entry name" value="PKS_mFAS_DH"/>
</dbReference>
<dbReference type="SUPFAM" id="SSF53901">
    <property type="entry name" value="Thiolase-like"/>
    <property type="match status" value="1"/>
</dbReference>
<proteinExistence type="predicted"/>
<dbReference type="InterPro" id="IPR014031">
    <property type="entry name" value="Ketoacyl_synth_C"/>
</dbReference>
<dbReference type="SMART" id="SM01294">
    <property type="entry name" value="PKS_PP_betabranch"/>
    <property type="match status" value="1"/>
</dbReference>
<dbReference type="SMART" id="SM00823">
    <property type="entry name" value="PKS_PP"/>
    <property type="match status" value="1"/>
</dbReference>
<dbReference type="Pfam" id="PF00550">
    <property type="entry name" value="PP-binding"/>
    <property type="match status" value="1"/>
</dbReference>
<dbReference type="InterPro" id="IPR014043">
    <property type="entry name" value="Acyl_transferase_dom"/>
</dbReference>
<dbReference type="InterPro" id="IPR013968">
    <property type="entry name" value="PKS_KR"/>
</dbReference>
<dbReference type="InterPro" id="IPR016039">
    <property type="entry name" value="Thiolase-like"/>
</dbReference>
<dbReference type="InterPro" id="IPR001227">
    <property type="entry name" value="Ac_transferase_dom_sf"/>
</dbReference>
<dbReference type="Pfam" id="PF08242">
    <property type="entry name" value="Methyltransf_12"/>
    <property type="match status" value="1"/>
</dbReference>
<dbReference type="GO" id="GO:0004315">
    <property type="term" value="F:3-oxoacyl-[acyl-carrier-protein] synthase activity"/>
    <property type="evidence" value="ECO:0007669"/>
    <property type="project" value="InterPro"/>
</dbReference>
<dbReference type="PANTHER" id="PTHR43775:SF37">
    <property type="entry name" value="SI:DKEY-61P9.11"/>
    <property type="match status" value="1"/>
</dbReference>
<feature type="active site" description="Proton acceptor; for dehydratase activity" evidence="6">
    <location>
        <position position="974"/>
    </location>
</feature>
<dbReference type="Gene3D" id="3.10.129.10">
    <property type="entry name" value="Hotdog Thioesterase"/>
    <property type="match status" value="1"/>
</dbReference>
<dbReference type="EMBL" id="QVLS01000002">
    <property type="protein sequence ID" value="RFP81004.1"/>
    <property type="molecule type" value="Genomic_DNA"/>
</dbReference>
<dbReference type="Pfam" id="PF02801">
    <property type="entry name" value="Ketoacyl-synt_C"/>
    <property type="match status" value="1"/>
</dbReference>
<gene>
    <name evidence="11" type="ORF">DY262_04285</name>
</gene>
<evidence type="ECO:0000313" key="11">
    <source>
        <dbReference type="EMBL" id="RFP81004.1"/>
    </source>
</evidence>
<evidence type="ECO:0000259" key="10">
    <source>
        <dbReference type="PROSITE" id="PS52019"/>
    </source>
</evidence>
<dbReference type="PANTHER" id="PTHR43775">
    <property type="entry name" value="FATTY ACID SYNTHASE"/>
    <property type="match status" value="1"/>
</dbReference>
<dbReference type="SUPFAM" id="SSF55048">
    <property type="entry name" value="Probable ACP-binding domain of malonyl-CoA ACP transacylase"/>
    <property type="match status" value="1"/>
</dbReference>
<reference evidence="11 12" key="1">
    <citation type="submission" date="2018-08" db="EMBL/GenBank/DDBJ databases">
        <title>Hydrogenophaga sp. LA-38 isolated from sludge.</title>
        <authorList>
            <person name="Im W.-T."/>
        </authorList>
    </citation>
    <scope>NUCLEOTIDE SEQUENCE [LARGE SCALE GENOMIC DNA]</scope>
    <source>
        <strain evidence="11 12">LA-38</strain>
    </source>
</reference>
<dbReference type="SUPFAM" id="SSF51735">
    <property type="entry name" value="NAD(P)-binding Rossmann-fold domains"/>
    <property type="match status" value="2"/>
</dbReference>
<evidence type="ECO:0000313" key="12">
    <source>
        <dbReference type="Proteomes" id="UP000261931"/>
    </source>
</evidence>
<dbReference type="SUPFAM" id="SSF52151">
    <property type="entry name" value="FabD/lysophospholipase-like"/>
    <property type="match status" value="1"/>
</dbReference>
<dbReference type="SMART" id="SM00822">
    <property type="entry name" value="PKS_KR"/>
    <property type="match status" value="1"/>
</dbReference>
<dbReference type="SUPFAM" id="SSF47336">
    <property type="entry name" value="ACP-like"/>
    <property type="match status" value="1"/>
</dbReference>
<sequence length="2250" mass="237902">MSDFLERISHFSPKRLALLADELQERVTALQARLAEAGGTGAREPIAIVGIGCRFPGGADTPERFWTLVRDGVDAITEVPPQRWAIDDFYDADPDAPGKMNTRWGGFVGDVDGFDPHFFGVSPREARSMDPQQRLLLEVAWEALEHAGIPADRLEGSRTGVFIGMSAGDYYQLLRDGGKERFDAYTASGIAHSIASGRLSYVLGTRGPSLSIDTACSSSLVAIHEAVMSLRRGECDAALAGGVNLILTPDVSVALSRSHMMAPDGRCKTFDARADGFVRSEGCGVLVLKRLSDAQAAGDNIVALIRGSAANQDGRSNGLTAPNGPSQEAVLREALADARVDPARVGFVEAHGTGTSLGDPIEVQALAKVLGEPRQAGDAPLLLGSVKANVGHMEAAAGVGGVIKLALALRHGQVPGQPHVQTLNPYIPWDDLAVRVPTALTPWPAGAGPRLGGVSSFGFSGTNVHLVLEQAPEPAPAAAPAGPDRPLHLLTATARQDGALRALAAAYAEALDGAGASLADMAYSANTGRAPFAHRLSVLAASPQEAASRLRAHLAGEDPPGVFAATAGARPPKIAFLFTGQGAQYAGMARELCASEPVFRAALERCAAGLDAELPRPLLEVLFAPEADGAIDDTAFTQPALFAVEYALAQLWLSWGVRPAAVMGHSVGEYVAACVAGVFALDDALRLIAARGRLMGALPRDGGMLAVMAEPARVAALIAAWPSELSIAAVNGPQNVVVSGLLRAIEAVEAQCQAQGLRCSRLKVSHAFHSPLMEPMLAEFERVVASVDLRAPRIELISNLTGRPVGEAITRPGYWREHVREAVQFAPAVQALAQAGVEVFLEVGPHPTLLGLGQACLPDGSGDGQRHWLPSLRRGRGDWESLLGSLARLHGLGAAIDWTAFDAGRARRRVALPGYPFQRERYWAPDDHAPARGAEPLPTPLHPLLGWEVAQSLTSDRLFETRWGLAAQPWLRDHRILGRWLLPSPVYMEMARAAAQLQFGDGPVEITDVVVHRAMPLDGDEPVRAQLVLGAPEAGVSALRIAAFDAEEGGWPVNASARLAAATGPVPAHEAPAAIAARLGEAIDVDRHYGWLKTLGLDFGPLFRGVESIRRGEGEVLARMCWPEGLAPEAGLLWHPACLDACFHVIGAGLPQQGATLDQAFLLLQVDRIRLDGAPGRAVWNHVRLRPGEGRDPARAETFSADLTLLDDAGAVLARFEGMHFKRARPEALAPQGRVPASVRRMLHEIVWRELPPNAAGAASPAAIAQALGPRVDALARQHGLDRYAAFLPELDALAADYVRQALHGLGLDPRPGEALGPAAALATRLGVLPRHGRLFERMLGMLVEDGALVRGAGGYAVRHWPGAGDPEARYHELLARFADCDAELNLTARCARELAAVLRGQADPLALLFPGGSLADTERLYQHSPPAQVYNALIADALAAIAAAWPAGRPLRVLEIGAGTGSTTHHVLSRLPTANLDYTFTDVSPLFLHRAREKFAAHGFMRYAVLDIGAAPAGQGFAEAAYDVVIGANVLHATPDLDTTMDHVRRLLAPGGTLVLLEGTTPQRFGDLTVGLLEGWWAYADTQRRQYALMPRGAWIDLFQQHGLGEPAALPGDTPHPVLQQQAVFLARQPLAEAKAEAHAARRWLLLPDAAGLQQALASELRARGDEVRVLAEGPAGLAAALGEGPWQGVVQLQPLDARLDEALDLDAVEQQQQRLIGGLLPTVQTLAAQAGSADGAPGLWLVTRGAQAARANDSADAAQATAWGLGHVVAVEHPELRCVRLDLDPASEDAEAARQLADELQSPSREDQIARRGGARLARRLVRHDAATAPAGGPTRLAADRAYLVTGGLRGLGLRVAEWLVERGARHLVLMGRQAPDARALAVIEGLRGQGAQVLAARGDVARRAELQRVLAEAAALAPLAGVVHAAGVLDDGVIAAQTWPRFATVMGPKVRGSWNLHTLCPGLDFLVLFSSGASVAGPAGQSNHAAANAFEDALAWYRQARGLPTVSINWGPWAEIGAAADRRLDKPGSLRAIAPADGLAALDHAMRRSAPGALFPNAQLAVLDSDWAHLADGAPPLFGELLRGLARPGHAPAPGQTAAAPEPSLRERLASAAANRRKTLLRDHVRQLTVKVLGLQRGEDLDVTEPLRQLGLDSLMAVELRNRLGQAVGRTLPATLTFDHPSVAALTEHLAREVFADLMPAAGAPAPQGPAPDPAPTPAAAPDVDAFDELSEDELAQQLMRRLDGLG</sequence>
<dbReference type="InterPro" id="IPR009081">
    <property type="entry name" value="PP-bd_ACP"/>
</dbReference>
<dbReference type="InterPro" id="IPR016035">
    <property type="entry name" value="Acyl_Trfase/lysoPLipase"/>
</dbReference>
<feature type="region of interest" description="Disordered" evidence="7">
    <location>
        <begin position="2204"/>
        <end position="2230"/>
    </location>
</feature>
<dbReference type="SMART" id="SM00827">
    <property type="entry name" value="PKS_AT"/>
    <property type="match status" value="1"/>
</dbReference>
<dbReference type="InterPro" id="IPR014030">
    <property type="entry name" value="Ketoacyl_synth_N"/>
</dbReference>
<dbReference type="InterPro" id="IPR032821">
    <property type="entry name" value="PKS_assoc"/>
</dbReference>
<dbReference type="CDD" id="cd00833">
    <property type="entry name" value="PKS"/>
    <property type="match status" value="1"/>
</dbReference>
<evidence type="ECO:0000256" key="2">
    <source>
        <dbReference type="ARBA" id="ARBA00022553"/>
    </source>
</evidence>
<dbReference type="InterPro" id="IPR020806">
    <property type="entry name" value="PKS_PP-bd"/>
</dbReference>
<feature type="compositionally biased region" description="Pro residues" evidence="7">
    <location>
        <begin position="2210"/>
        <end position="2222"/>
    </location>
</feature>
<keyword evidence="2" id="KW-0597">Phosphoprotein</keyword>
<dbReference type="GO" id="GO:0031177">
    <property type="term" value="F:phosphopantetheine binding"/>
    <property type="evidence" value="ECO:0007669"/>
    <property type="project" value="InterPro"/>
</dbReference>
<dbReference type="Gene3D" id="3.40.47.10">
    <property type="match status" value="1"/>
</dbReference>
<dbReference type="InterPro" id="IPR049552">
    <property type="entry name" value="PKS_DH_N"/>
</dbReference>
<feature type="domain" description="Ketosynthase family 3 (KS3)" evidence="9">
    <location>
        <begin position="43"/>
        <end position="470"/>
    </location>
</feature>
<evidence type="ECO:0000256" key="3">
    <source>
        <dbReference type="ARBA" id="ARBA00022679"/>
    </source>
</evidence>
<keyword evidence="3" id="KW-0808">Transferase</keyword>
<dbReference type="SUPFAM" id="SSF53335">
    <property type="entry name" value="S-adenosyl-L-methionine-dependent methyltransferases"/>
    <property type="match status" value="1"/>
</dbReference>
<evidence type="ECO:0000259" key="9">
    <source>
        <dbReference type="PROSITE" id="PS52004"/>
    </source>
</evidence>
<name>A0A372EMW1_9BURK</name>
<comment type="function">
    <text evidence="5">Involved in production of the polyketide antibiotic thailandamide.</text>
</comment>
<evidence type="ECO:0000256" key="5">
    <source>
        <dbReference type="ARBA" id="ARBA00054155"/>
    </source>
</evidence>
<dbReference type="InterPro" id="IPR036736">
    <property type="entry name" value="ACP-like_sf"/>
</dbReference>
<dbReference type="PROSITE" id="PS52019">
    <property type="entry name" value="PKS_MFAS_DH"/>
    <property type="match status" value="1"/>
</dbReference>
<dbReference type="PROSITE" id="PS50075">
    <property type="entry name" value="CARRIER"/>
    <property type="match status" value="1"/>
</dbReference>
<dbReference type="Pfam" id="PF21089">
    <property type="entry name" value="PKS_DH_N"/>
    <property type="match status" value="1"/>
</dbReference>
<dbReference type="InterPro" id="IPR050091">
    <property type="entry name" value="PKS_NRPS_Biosynth_Enz"/>
</dbReference>
<dbReference type="Gene3D" id="3.40.366.10">
    <property type="entry name" value="Malonyl-Coenzyme A Acyl Carrier Protein, domain 2"/>
    <property type="match status" value="1"/>
</dbReference>
<evidence type="ECO:0000259" key="8">
    <source>
        <dbReference type="PROSITE" id="PS50075"/>
    </source>
</evidence>
<dbReference type="InterPro" id="IPR036291">
    <property type="entry name" value="NAD(P)-bd_dom_sf"/>
</dbReference>
<dbReference type="SMART" id="SM00825">
    <property type="entry name" value="PKS_KS"/>
    <property type="match status" value="1"/>
</dbReference>
<dbReference type="Gene3D" id="3.30.70.3290">
    <property type="match status" value="1"/>
</dbReference>
<dbReference type="PROSITE" id="PS52004">
    <property type="entry name" value="KS3_2"/>
    <property type="match status" value="1"/>
</dbReference>